<dbReference type="EMBL" id="MH155602">
    <property type="protein sequence ID" value="AYU71188.1"/>
    <property type="molecule type" value="Genomic_RNA"/>
</dbReference>
<dbReference type="GO" id="GO:0019028">
    <property type="term" value="C:viral capsid"/>
    <property type="evidence" value="ECO:0007669"/>
    <property type="project" value="UniProtKB-KW"/>
</dbReference>
<organism evidence="2 3">
    <name type="scientific">Trichoderma harzianum mycovirus 1</name>
    <dbReference type="NCBI Taxonomy" id="2487095"/>
    <lineage>
        <taxon>Viruses</taxon>
        <taxon>Riboviria</taxon>
        <taxon>Orthornavirae</taxon>
        <taxon>Pisuviricota</taxon>
        <taxon>Duplopiviricetes</taxon>
        <taxon>Durnavirales</taxon>
        <taxon>Amalgaviridae</taxon>
        <taxon>Unirnavirus</taxon>
        <taxon>Unirnavirus trichodermae</taxon>
    </lineage>
</organism>
<evidence type="ECO:0000313" key="2">
    <source>
        <dbReference type="EMBL" id="AYU71188.1"/>
    </source>
</evidence>
<name>A0A4P2UPF3_9VIRU</name>
<sequence length="379" mass="41220">MSSSSSAPAAGTAPAHRGRGRGTNRQQGGRLPPLVIGDSGVAAVAAQRASEGTGKPFPVPRMDPLEEEEEDFPPLPETQSRRKPVAPLSSPEDIRFGDAPPAAAPSRKGKGVPAKNPPGQPVPKIPSDPMPTPRPRWDVLVAVRTWHELNQVDPPVTAMGELFPERWRLGRTEIAYGSDVNKDAWLGRMLPALHFWTAEGTETPVLTGAGKGKTVRVTATHHSAVDLVRFLLSWSRRTEVDRDAVIDLAQKSPAAMEALKDCVKQFRAHFGRLLDMVALRRHPDFNAVAAQYKAQVRALVDQQYQAVLALRAATRALNDCLVERDQALAGLDPGYTPKKVSAKDVLAQYGLDLGDEEVVAAEEAAGSEELYRQFEEDFM</sequence>
<reference evidence="2" key="1">
    <citation type="submission" date="2018-03" db="EMBL/GenBank/DDBJ databases">
        <title>Myxovirus from Trichoderma app.</title>
        <authorList>
            <person name="Liu C."/>
            <person name="Wu B."/>
            <person name="Li M."/>
            <person name="Jiang X."/>
        </authorList>
    </citation>
    <scope>NUCLEOTIDE SEQUENCE</scope>
    <source>
        <strain evidence="2">525</strain>
    </source>
</reference>
<evidence type="ECO:0000256" key="1">
    <source>
        <dbReference type="SAM" id="MobiDB-lite"/>
    </source>
</evidence>
<keyword evidence="2" id="KW-0167">Capsid protein</keyword>
<feature type="compositionally biased region" description="Pro residues" evidence="1">
    <location>
        <begin position="115"/>
        <end position="133"/>
    </location>
</feature>
<gene>
    <name evidence="2" type="primary">cp</name>
</gene>
<protein>
    <submittedName>
        <fullName evidence="2">Coat protein</fullName>
    </submittedName>
</protein>
<keyword evidence="2" id="KW-0946">Virion</keyword>
<keyword evidence="3" id="KW-1185">Reference proteome</keyword>
<feature type="region of interest" description="Disordered" evidence="1">
    <location>
        <begin position="1"/>
        <end position="133"/>
    </location>
</feature>
<accession>A0A4P2UPF3</accession>
<proteinExistence type="predicted"/>
<feature type="compositionally biased region" description="Low complexity" evidence="1">
    <location>
        <begin position="1"/>
        <end position="15"/>
    </location>
</feature>
<dbReference type="Proteomes" id="UP001240836">
    <property type="component" value="Segment"/>
</dbReference>
<evidence type="ECO:0000313" key="3">
    <source>
        <dbReference type="Proteomes" id="UP001240836"/>
    </source>
</evidence>